<feature type="chain" id="PRO_5035253545" evidence="1">
    <location>
        <begin position="21"/>
        <end position="209"/>
    </location>
</feature>
<dbReference type="EMBL" id="CAKKLH010000292">
    <property type="protein sequence ID" value="CAH0109218.1"/>
    <property type="molecule type" value="Genomic_DNA"/>
</dbReference>
<keyword evidence="3" id="KW-1185">Reference proteome</keyword>
<comment type="caution">
    <text evidence="2">The sequence shown here is derived from an EMBL/GenBank/DDBJ whole genome shotgun (WGS) entry which is preliminary data.</text>
</comment>
<proteinExistence type="predicted"/>
<accession>A0A8J2RRA7</accession>
<evidence type="ECO:0000313" key="3">
    <source>
        <dbReference type="Proteomes" id="UP000789390"/>
    </source>
</evidence>
<gene>
    <name evidence="2" type="ORF">DGAL_LOCUS12687</name>
</gene>
<dbReference type="Proteomes" id="UP000789390">
    <property type="component" value="Unassembled WGS sequence"/>
</dbReference>
<feature type="signal peptide" evidence="1">
    <location>
        <begin position="1"/>
        <end position="20"/>
    </location>
</feature>
<dbReference type="OrthoDB" id="6340481at2759"/>
<protein>
    <submittedName>
        <fullName evidence="2">Uncharacterized protein</fullName>
    </submittedName>
</protein>
<keyword evidence="1" id="KW-0732">Signal</keyword>
<name>A0A8J2RRA7_9CRUS</name>
<evidence type="ECO:0000256" key="1">
    <source>
        <dbReference type="SAM" id="SignalP"/>
    </source>
</evidence>
<evidence type="ECO:0000313" key="2">
    <source>
        <dbReference type="EMBL" id="CAH0109218.1"/>
    </source>
</evidence>
<reference evidence="2" key="1">
    <citation type="submission" date="2021-11" db="EMBL/GenBank/DDBJ databases">
        <authorList>
            <person name="Schell T."/>
        </authorList>
    </citation>
    <scope>NUCLEOTIDE SEQUENCE</scope>
    <source>
        <strain evidence="2">M5</strain>
    </source>
</reference>
<sequence length="209" mass="22133">MAFPTLISLLLVATICMVNAAGENVGPLPSVVDRQSRQIMYAMPPPSPAVPVFNYYNPYGVYGSQFLMPKSDQDDDSDNSETFLRNDVEITGRQRTEDVIIAPVAAQCLAAGVPDNGYGTCTKGSRAASGNIKVTFTAAAQVAVIALVPNQKLFSKIKITCSQLAACSVFTKTGQMPTTDASPITETKQTQVVIVSTGPGTAKCSWESS</sequence>
<dbReference type="AlphaFoldDB" id="A0A8J2RRA7"/>
<organism evidence="2 3">
    <name type="scientific">Daphnia galeata</name>
    <dbReference type="NCBI Taxonomy" id="27404"/>
    <lineage>
        <taxon>Eukaryota</taxon>
        <taxon>Metazoa</taxon>
        <taxon>Ecdysozoa</taxon>
        <taxon>Arthropoda</taxon>
        <taxon>Crustacea</taxon>
        <taxon>Branchiopoda</taxon>
        <taxon>Diplostraca</taxon>
        <taxon>Cladocera</taxon>
        <taxon>Anomopoda</taxon>
        <taxon>Daphniidae</taxon>
        <taxon>Daphnia</taxon>
    </lineage>
</organism>